<protein>
    <recommendedName>
        <fullName evidence="2">WxL domain-containing protein</fullName>
    </recommendedName>
</protein>
<evidence type="ECO:0000313" key="4">
    <source>
        <dbReference type="Proteomes" id="UP000664357"/>
    </source>
</evidence>
<feature type="domain" description="WxL" evidence="2">
    <location>
        <begin position="31"/>
        <end position="229"/>
    </location>
</feature>
<evidence type="ECO:0000313" key="3">
    <source>
        <dbReference type="EMBL" id="MEO1771031.1"/>
    </source>
</evidence>
<organism evidence="3 4">
    <name type="scientific">Candidatus Enterococcus ferrettii</name>
    <dbReference type="NCBI Taxonomy" id="2815324"/>
    <lineage>
        <taxon>Bacteria</taxon>
        <taxon>Bacillati</taxon>
        <taxon>Bacillota</taxon>
        <taxon>Bacilli</taxon>
        <taxon>Lactobacillales</taxon>
        <taxon>Enterococcaceae</taxon>
        <taxon>Enterococcus</taxon>
    </lineage>
</organism>
<dbReference type="InterPro" id="IPR027994">
    <property type="entry name" value="WxL_dom"/>
</dbReference>
<dbReference type="Pfam" id="PF13731">
    <property type="entry name" value="WxL"/>
    <property type="match status" value="1"/>
</dbReference>
<name>A0ABV0EQW5_9ENTE</name>
<proteinExistence type="predicted"/>
<evidence type="ECO:0000256" key="1">
    <source>
        <dbReference type="SAM" id="MobiDB-lite"/>
    </source>
</evidence>
<dbReference type="EMBL" id="JAFREL020000002">
    <property type="protein sequence ID" value="MEO1771031.1"/>
    <property type="molecule type" value="Genomic_DNA"/>
</dbReference>
<accession>A0ABV0EQW5</accession>
<feature type="region of interest" description="Disordered" evidence="1">
    <location>
        <begin position="43"/>
        <end position="62"/>
    </location>
</feature>
<reference evidence="3 4" key="1">
    <citation type="submission" date="2024-02" db="EMBL/GenBank/DDBJ databases">
        <title>The Genome Sequence of Enterococcus sp. DIV0159.</title>
        <authorList>
            <person name="Earl A."/>
            <person name="Manson A."/>
            <person name="Gilmore M."/>
            <person name="Sanders J."/>
            <person name="Shea T."/>
            <person name="Howe W."/>
            <person name="Livny J."/>
            <person name="Cuomo C."/>
            <person name="Neafsey D."/>
            <person name="Birren B."/>
        </authorList>
    </citation>
    <scope>NUCLEOTIDE SEQUENCE [LARGE SCALE GENOMIC DNA]</scope>
    <source>
        <strain evidence="3 4">665A</strain>
    </source>
</reference>
<gene>
    <name evidence="3" type="ORF">JZO67_003005</name>
</gene>
<comment type="caution">
    <text evidence="3">The sequence shown here is derived from an EMBL/GenBank/DDBJ whole genome shotgun (WGS) entry which is preliminary data.</text>
</comment>
<keyword evidence="4" id="KW-1185">Reference proteome</keyword>
<dbReference type="Proteomes" id="UP000664357">
    <property type="component" value="Unassembled WGS sequence"/>
</dbReference>
<evidence type="ECO:0000259" key="2">
    <source>
        <dbReference type="Pfam" id="PF13731"/>
    </source>
</evidence>
<sequence>MKRMLASICVSILLIGNFGVSLGYAEIQSISKTTGYLELVENTNPIEPKDPDNPTNPLYPSSEFEEDHIVTGNIGPLSLDVAPGTFDFGQQEMYQTAHMYQGVGAENSDQYIQVTDNRDAHVVGWVVSVRQISYLTSENNVLEGSLIHIPTGEARNTLNHDTTKIDPTLTGKAVEIGLEEEKIFYPNSPVAGKGTSILKWRSNDVALTIPAKQAKQGNYKNTILWTLTADAVY</sequence>